<evidence type="ECO:0000313" key="1">
    <source>
        <dbReference type="EMBL" id="OAG06232.1"/>
    </source>
</evidence>
<evidence type="ECO:0000313" key="2">
    <source>
        <dbReference type="Proteomes" id="UP000077069"/>
    </source>
</evidence>
<dbReference type="AlphaFoldDB" id="A0A177CH07"/>
<dbReference type="Proteomes" id="UP000077069">
    <property type="component" value="Unassembled WGS sequence"/>
</dbReference>
<reference evidence="1 2" key="1">
    <citation type="submission" date="2016-05" db="EMBL/GenBank/DDBJ databases">
        <title>Comparative analysis of secretome profiles of manganese(II)-oxidizing ascomycete fungi.</title>
        <authorList>
            <consortium name="DOE Joint Genome Institute"/>
            <person name="Zeiner C.A."/>
            <person name="Purvine S.O."/>
            <person name="Zink E.M."/>
            <person name="Wu S."/>
            <person name="Pasa-Tolic L."/>
            <person name="Chaput D.L."/>
            <person name="Haridas S."/>
            <person name="Grigoriev I.V."/>
            <person name="Santelli C.M."/>
            <person name="Hansel C.M."/>
        </authorList>
    </citation>
    <scope>NUCLEOTIDE SEQUENCE [LARGE SCALE GENOMIC DNA]</scope>
    <source>
        <strain evidence="1 2">AP3s5-JAC2a</strain>
    </source>
</reference>
<accession>A0A177CH07</accession>
<organism evidence="1 2">
    <name type="scientific">Paraphaeosphaeria sporulosa</name>
    <dbReference type="NCBI Taxonomy" id="1460663"/>
    <lineage>
        <taxon>Eukaryota</taxon>
        <taxon>Fungi</taxon>
        <taxon>Dikarya</taxon>
        <taxon>Ascomycota</taxon>
        <taxon>Pezizomycotina</taxon>
        <taxon>Dothideomycetes</taxon>
        <taxon>Pleosporomycetidae</taxon>
        <taxon>Pleosporales</taxon>
        <taxon>Massarineae</taxon>
        <taxon>Didymosphaeriaceae</taxon>
        <taxon>Paraphaeosphaeria</taxon>
    </lineage>
</organism>
<name>A0A177CH07_9PLEO</name>
<dbReference type="RefSeq" id="XP_018036597.1">
    <property type="nucleotide sequence ID" value="XM_018187313.1"/>
</dbReference>
<sequence>MGPLSYYKLPRQVRAAFVAALAQRTHHTLLAFHCARVFQNHHASKACNFKRPCLPKESHCGLSALSTLLHHYDHP</sequence>
<proteinExistence type="predicted"/>
<dbReference type="GeneID" id="28770799"/>
<dbReference type="InParanoid" id="A0A177CH07"/>
<protein>
    <submittedName>
        <fullName evidence="1">Uncharacterized protein</fullName>
    </submittedName>
</protein>
<gene>
    <name evidence="1" type="ORF">CC84DRAFT_755616</name>
</gene>
<keyword evidence="2" id="KW-1185">Reference proteome</keyword>
<dbReference type="EMBL" id="KV441552">
    <property type="protein sequence ID" value="OAG06232.1"/>
    <property type="molecule type" value="Genomic_DNA"/>
</dbReference>